<keyword evidence="3" id="KW-1185">Reference proteome</keyword>
<dbReference type="EMBL" id="BRZM01000896">
    <property type="protein sequence ID" value="GLD72162.1"/>
    <property type="molecule type" value="Genomic_DNA"/>
</dbReference>
<feature type="region of interest" description="Disordered" evidence="1">
    <location>
        <begin position="1"/>
        <end position="23"/>
    </location>
</feature>
<feature type="region of interest" description="Disordered" evidence="1">
    <location>
        <begin position="134"/>
        <end position="157"/>
    </location>
</feature>
<accession>A0AAD3NCS6</accession>
<gene>
    <name evidence="2" type="ORF">AKAME5_002348600</name>
</gene>
<dbReference type="Proteomes" id="UP001279410">
    <property type="component" value="Unassembled WGS sequence"/>
</dbReference>
<evidence type="ECO:0000256" key="1">
    <source>
        <dbReference type="SAM" id="MobiDB-lite"/>
    </source>
</evidence>
<feature type="compositionally biased region" description="Low complexity" evidence="1">
    <location>
        <begin position="142"/>
        <end position="157"/>
    </location>
</feature>
<evidence type="ECO:0000313" key="2">
    <source>
        <dbReference type="EMBL" id="GLD72162.1"/>
    </source>
</evidence>
<name>A0AAD3NCS6_LATJO</name>
<proteinExistence type="predicted"/>
<sequence length="209" mass="22366">MRSQTTHTSEEMDGDGGEGLSLTQGLFPGRVLLLSSLDPRVCSTRHKTEPAPATPLLVSVGTPLTPPVRPWPSRWRGGDVSSGLSLLTLGRRPPDLSPNFNCRAGWKPLRSSVSHSAPSGFVCGGTRCRLQHGLPARSNPDLSQGGPSLPQSSLGSSEATAAHNAFTFSSQHLSDLLPLGPPPRSLRAARRRDWDNRASDVVVVEPYQH</sequence>
<dbReference type="AlphaFoldDB" id="A0AAD3NCS6"/>
<comment type="caution">
    <text evidence="2">The sequence shown here is derived from an EMBL/GenBank/DDBJ whole genome shotgun (WGS) entry which is preliminary data.</text>
</comment>
<reference evidence="2" key="1">
    <citation type="submission" date="2022-08" db="EMBL/GenBank/DDBJ databases">
        <title>Genome sequencing of akame (Lates japonicus).</title>
        <authorList>
            <person name="Hashiguchi Y."/>
            <person name="Takahashi H."/>
        </authorList>
    </citation>
    <scope>NUCLEOTIDE SEQUENCE</scope>
    <source>
        <strain evidence="2">Kochi</strain>
    </source>
</reference>
<feature type="region of interest" description="Disordered" evidence="1">
    <location>
        <begin position="172"/>
        <end position="198"/>
    </location>
</feature>
<protein>
    <submittedName>
        <fullName evidence="2">Tristetraprolin-like protein</fullName>
    </submittedName>
</protein>
<organism evidence="2 3">
    <name type="scientific">Lates japonicus</name>
    <name type="common">Japanese lates</name>
    <dbReference type="NCBI Taxonomy" id="270547"/>
    <lineage>
        <taxon>Eukaryota</taxon>
        <taxon>Metazoa</taxon>
        <taxon>Chordata</taxon>
        <taxon>Craniata</taxon>
        <taxon>Vertebrata</taxon>
        <taxon>Euteleostomi</taxon>
        <taxon>Actinopterygii</taxon>
        <taxon>Neopterygii</taxon>
        <taxon>Teleostei</taxon>
        <taxon>Neoteleostei</taxon>
        <taxon>Acanthomorphata</taxon>
        <taxon>Carangaria</taxon>
        <taxon>Carangaria incertae sedis</taxon>
        <taxon>Centropomidae</taxon>
        <taxon>Lates</taxon>
    </lineage>
</organism>
<evidence type="ECO:0000313" key="3">
    <source>
        <dbReference type="Proteomes" id="UP001279410"/>
    </source>
</evidence>